<evidence type="ECO:0000313" key="3">
    <source>
        <dbReference type="Proteomes" id="UP001229244"/>
    </source>
</evidence>
<reference evidence="2" key="1">
    <citation type="submission" date="2023-07" db="EMBL/GenBank/DDBJ databases">
        <title>Genomic Encyclopedia of Type Strains, Phase IV (KMG-IV): sequencing the most valuable type-strain genomes for metagenomic binning, comparative biology and taxonomic classification.</title>
        <authorList>
            <person name="Goeker M."/>
        </authorList>
    </citation>
    <scope>NUCLEOTIDE SEQUENCE</scope>
    <source>
        <strain evidence="2">DSM 21202</strain>
    </source>
</reference>
<dbReference type="Proteomes" id="UP001229244">
    <property type="component" value="Unassembled WGS sequence"/>
</dbReference>
<dbReference type="GO" id="GO:0016616">
    <property type="term" value="F:oxidoreductase activity, acting on the CH-OH group of donors, NAD or NADP as acceptor"/>
    <property type="evidence" value="ECO:0007669"/>
    <property type="project" value="TreeGrafter"/>
</dbReference>
<dbReference type="InterPro" id="IPR036291">
    <property type="entry name" value="NAD(P)-bd_dom_sf"/>
</dbReference>
<accession>A0AAE4AS57</accession>
<dbReference type="Pfam" id="PF13561">
    <property type="entry name" value="adh_short_C2"/>
    <property type="match status" value="1"/>
</dbReference>
<dbReference type="RefSeq" id="WP_306884454.1">
    <property type="nucleotide sequence ID" value="NZ_JAUSUL010000001.1"/>
</dbReference>
<protein>
    <submittedName>
        <fullName evidence="2">NAD(P)-dependent dehydrogenase (Short-subunit alcohol dehydrogenase family)</fullName>
    </submittedName>
</protein>
<dbReference type="PANTHER" id="PTHR42760">
    <property type="entry name" value="SHORT-CHAIN DEHYDROGENASES/REDUCTASES FAMILY MEMBER"/>
    <property type="match status" value="1"/>
</dbReference>
<gene>
    <name evidence="2" type="ORF">J2S73_001107</name>
</gene>
<dbReference type="CDD" id="cd05233">
    <property type="entry name" value="SDR_c"/>
    <property type="match status" value="1"/>
</dbReference>
<proteinExistence type="inferred from homology"/>
<dbReference type="PANTHER" id="PTHR42760:SF135">
    <property type="entry name" value="BLL7886 PROTEIN"/>
    <property type="match status" value="1"/>
</dbReference>
<comment type="caution">
    <text evidence="2">The sequence shown here is derived from an EMBL/GenBank/DDBJ whole genome shotgun (WGS) entry which is preliminary data.</text>
</comment>
<dbReference type="Gene3D" id="3.40.50.720">
    <property type="entry name" value="NAD(P)-binding Rossmann-like Domain"/>
    <property type="match status" value="1"/>
</dbReference>
<dbReference type="InterPro" id="IPR002347">
    <property type="entry name" value="SDR_fam"/>
</dbReference>
<name>A0AAE4AS57_9HYPH</name>
<organism evidence="2 3">
    <name type="scientific">Amorphus orientalis</name>
    <dbReference type="NCBI Taxonomy" id="649198"/>
    <lineage>
        <taxon>Bacteria</taxon>
        <taxon>Pseudomonadati</taxon>
        <taxon>Pseudomonadota</taxon>
        <taxon>Alphaproteobacteria</taxon>
        <taxon>Hyphomicrobiales</taxon>
        <taxon>Amorphaceae</taxon>
        <taxon>Amorphus</taxon>
    </lineage>
</organism>
<dbReference type="InterPro" id="IPR020904">
    <property type="entry name" value="Sc_DH/Rdtase_CS"/>
</dbReference>
<dbReference type="GO" id="GO:0030497">
    <property type="term" value="P:fatty acid elongation"/>
    <property type="evidence" value="ECO:0007669"/>
    <property type="project" value="TreeGrafter"/>
</dbReference>
<comment type="similarity">
    <text evidence="1">Belongs to the short-chain dehydrogenases/reductases (SDR) family.</text>
</comment>
<dbReference type="EMBL" id="JAUSUL010000001">
    <property type="protein sequence ID" value="MDQ0314670.1"/>
    <property type="molecule type" value="Genomic_DNA"/>
</dbReference>
<evidence type="ECO:0000313" key="2">
    <source>
        <dbReference type="EMBL" id="MDQ0314670.1"/>
    </source>
</evidence>
<dbReference type="FunFam" id="3.40.50.720:FF:000084">
    <property type="entry name" value="Short-chain dehydrogenase reductase"/>
    <property type="match status" value="1"/>
</dbReference>
<dbReference type="SUPFAM" id="SSF51735">
    <property type="entry name" value="NAD(P)-binding Rossmann-fold domains"/>
    <property type="match status" value="1"/>
</dbReference>
<dbReference type="AlphaFoldDB" id="A0AAE4AS57"/>
<keyword evidence="3" id="KW-1185">Reference proteome</keyword>
<sequence length="256" mass="26822">MDLASRLKDRRVLVTGASSGLGAHFAMIAASAGAHVAVAARRKQRLDGLVQDLTEAGAASALAIELDVTDESSIEACCETAFAELGGVDVLVNNAGIATEGRAIDQSTADFDNVMAVNLRGVWLMAVALGRRWRDNRLAGNVINIASVLGERVAAGVAPYAVSKAGVVQMTKSLALEWARHGIRVNALAPGYFSTEINAAFFESDAGQGMIKRIPMRRVGRLDELDGVFLLLATDASSFMTGTVIPVDGGHLVSSL</sequence>
<evidence type="ECO:0000256" key="1">
    <source>
        <dbReference type="ARBA" id="ARBA00006484"/>
    </source>
</evidence>
<dbReference type="PRINTS" id="PR00080">
    <property type="entry name" value="SDRFAMILY"/>
</dbReference>
<dbReference type="PRINTS" id="PR00081">
    <property type="entry name" value="GDHRDH"/>
</dbReference>
<dbReference type="PROSITE" id="PS00061">
    <property type="entry name" value="ADH_SHORT"/>
    <property type="match status" value="1"/>
</dbReference>